<evidence type="ECO:0000313" key="2">
    <source>
        <dbReference type="EMBL" id="GBG81825.1"/>
    </source>
</evidence>
<dbReference type="EMBL" id="BFEA01000388">
    <property type="protein sequence ID" value="GBG81825.1"/>
    <property type="molecule type" value="Genomic_DNA"/>
</dbReference>
<evidence type="ECO:0000313" key="3">
    <source>
        <dbReference type="Proteomes" id="UP000265515"/>
    </source>
</evidence>
<accession>A0A388LHV1</accession>
<protein>
    <submittedName>
        <fullName evidence="2">Uncharacterized protein</fullName>
    </submittedName>
</protein>
<dbReference type="Proteomes" id="UP000265515">
    <property type="component" value="Unassembled WGS sequence"/>
</dbReference>
<dbReference type="Gramene" id="GBG81825">
    <property type="protein sequence ID" value="GBG81825"/>
    <property type="gene ID" value="CBR_g34006"/>
</dbReference>
<dbReference type="AlphaFoldDB" id="A0A388LHV1"/>
<feature type="region of interest" description="Disordered" evidence="1">
    <location>
        <begin position="46"/>
        <end position="68"/>
    </location>
</feature>
<evidence type="ECO:0000256" key="1">
    <source>
        <dbReference type="SAM" id="MobiDB-lite"/>
    </source>
</evidence>
<keyword evidence="3" id="KW-1185">Reference proteome</keyword>
<name>A0A388LHV1_CHABU</name>
<reference evidence="2 3" key="1">
    <citation type="journal article" date="2018" name="Cell">
        <title>The Chara Genome: Secondary Complexity and Implications for Plant Terrestrialization.</title>
        <authorList>
            <person name="Nishiyama T."/>
            <person name="Sakayama H."/>
            <person name="Vries J.D."/>
            <person name="Buschmann H."/>
            <person name="Saint-Marcoux D."/>
            <person name="Ullrich K.K."/>
            <person name="Haas F.B."/>
            <person name="Vanderstraeten L."/>
            <person name="Becker D."/>
            <person name="Lang D."/>
            <person name="Vosolsobe S."/>
            <person name="Rombauts S."/>
            <person name="Wilhelmsson P.K.I."/>
            <person name="Janitza P."/>
            <person name="Kern R."/>
            <person name="Heyl A."/>
            <person name="Rumpler F."/>
            <person name="Villalobos L.I.A.C."/>
            <person name="Clay J.M."/>
            <person name="Skokan R."/>
            <person name="Toyoda A."/>
            <person name="Suzuki Y."/>
            <person name="Kagoshima H."/>
            <person name="Schijlen E."/>
            <person name="Tajeshwar N."/>
            <person name="Catarino B."/>
            <person name="Hetherington A.J."/>
            <person name="Saltykova A."/>
            <person name="Bonnot C."/>
            <person name="Breuninger H."/>
            <person name="Symeonidi A."/>
            <person name="Radhakrishnan G.V."/>
            <person name="Van Nieuwerburgh F."/>
            <person name="Deforce D."/>
            <person name="Chang C."/>
            <person name="Karol K.G."/>
            <person name="Hedrich R."/>
            <person name="Ulvskov P."/>
            <person name="Glockner G."/>
            <person name="Delwiche C.F."/>
            <person name="Petrasek J."/>
            <person name="Van de Peer Y."/>
            <person name="Friml J."/>
            <person name="Beilby M."/>
            <person name="Dolan L."/>
            <person name="Kohara Y."/>
            <person name="Sugano S."/>
            <person name="Fujiyama A."/>
            <person name="Delaux P.-M."/>
            <person name="Quint M."/>
            <person name="TheiBen G."/>
            <person name="Hagemann M."/>
            <person name="Harholt J."/>
            <person name="Dunand C."/>
            <person name="Zachgo S."/>
            <person name="Langdale J."/>
            <person name="Maumus F."/>
            <person name="Straeten D.V.D."/>
            <person name="Gould S.B."/>
            <person name="Rensing S.A."/>
        </authorList>
    </citation>
    <scope>NUCLEOTIDE SEQUENCE [LARGE SCALE GENOMIC DNA]</scope>
    <source>
        <strain evidence="2 3">S276</strain>
    </source>
</reference>
<proteinExistence type="predicted"/>
<organism evidence="2 3">
    <name type="scientific">Chara braunii</name>
    <name type="common">Braun's stonewort</name>
    <dbReference type="NCBI Taxonomy" id="69332"/>
    <lineage>
        <taxon>Eukaryota</taxon>
        <taxon>Viridiplantae</taxon>
        <taxon>Streptophyta</taxon>
        <taxon>Charophyceae</taxon>
        <taxon>Charales</taxon>
        <taxon>Characeae</taxon>
        <taxon>Chara</taxon>
    </lineage>
</organism>
<gene>
    <name evidence="2" type="ORF">CBR_g34006</name>
</gene>
<sequence length="163" mass="18551">MSHVERDQYGLPKNFRRDWFDLIEDYARSEDTAAVMKAPRRAKKEKAVRTLGGGQRTDGSTSPGTSKRMRCAIEELSQSLKRICQTSMKCSTLCTEALNRHAALMPSSQQHCTAVMAAKLEEGWQLVSKMTQAEATVQQEMSTSTDYKDEYFDEYFARCDRSE</sequence>
<comment type="caution">
    <text evidence="2">The sequence shown here is derived from an EMBL/GenBank/DDBJ whole genome shotgun (WGS) entry which is preliminary data.</text>
</comment>